<dbReference type="Pfam" id="PF12172">
    <property type="entry name" value="zf-ChsH2"/>
    <property type="match status" value="1"/>
</dbReference>
<dbReference type="InterPro" id="IPR002878">
    <property type="entry name" value="ChsH2_C"/>
</dbReference>
<dbReference type="InterPro" id="IPR022002">
    <property type="entry name" value="ChsH2_Znr"/>
</dbReference>
<dbReference type="EMBL" id="JARESE010000062">
    <property type="protein sequence ID" value="MDE8653561.1"/>
    <property type="molecule type" value="Genomic_DNA"/>
</dbReference>
<dbReference type="Pfam" id="PF01796">
    <property type="entry name" value="OB_ChsH2_C"/>
    <property type="match status" value="1"/>
</dbReference>
<reference evidence="3 4" key="1">
    <citation type="submission" date="2023-03" db="EMBL/GenBank/DDBJ databases">
        <title>NovoSphingobium album sp. nov. isolated from polycyclic aromatic hydrocarbons- and heavy-metal polluted soil.</title>
        <authorList>
            <person name="Liu Z."/>
            <person name="Wang K."/>
        </authorList>
    </citation>
    <scope>NUCLEOTIDE SEQUENCE [LARGE SCALE GENOMIC DNA]</scope>
    <source>
        <strain evidence="3 4">H3SJ31-1</strain>
    </source>
</reference>
<sequence>MRPVAALNDHEVFDRYPDELIDHDNIDHYRAMAERRLVIRHCQDCGYWIYPHRPICPECLSENLRFEEVSGRGTIFMETRLHQLRDPDASIVEPIVAAAVELEERTGLRYLSRIVNCRIEDIVLDMPVSLTWIEEDGCIWPAFEPAAG</sequence>
<feature type="domain" description="ChsH2 C-terminal OB-fold" evidence="1">
    <location>
        <begin position="67"/>
        <end position="132"/>
    </location>
</feature>
<dbReference type="Gene3D" id="6.10.30.10">
    <property type="match status" value="1"/>
</dbReference>
<comment type="caution">
    <text evidence="3">The sequence shown here is derived from an EMBL/GenBank/DDBJ whole genome shotgun (WGS) entry which is preliminary data.</text>
</comment>
<dbReference type="InterPro" id="IPR052513">
    <property type="entry name" value="Thioester_dehydratase-like"/>
</dbReference>
<name>A0ABT5WUL5_9SPHN</name>
<dbReference type="PANTHER" id="PTHR34075:SF5">
    <property type="entry name" value="BLR3430 PROTEIN"/>
    <property type="match status" value="1"/>
</dbReference>
<evidence type="ECO:0000313" key="4">
    <source>
        <dbReference type="Proteomes" id="UP001216253"/>
    </source>
</evidence>
<organism evidence="3 4">
    <name type="scientific">Novosphingobium album</name>
    <name type="common">ex Liu et al. 2023</name>
    <dbReference type="NCBI Taxonomy" id="3031130"/>
    <lineage>
        <taxon>Bacteria</taxon>
        <taxon>Pseudomonadati</taxon>
        <taxon>Pseudomonadota</taxon>
        <taxon>Alphaproteobacteria</taxon>
        <taxon>Sphingomonadales</taxon>
        <taxon>Sphingomonadaceae</taxon>
        <taxon>Novosphingobium</taxon>
    </lineage>
</organism>
<dbReference type="Proteomes" id="UP001216253">
    <property type="component" value="Unassembled WGS sequence"/>
</dbReference>
<dbReference type="InterPro" id="IPR012340">
    <property type="entry name" value="NA-bd_OB-fold"/>
</dbReference>
<dbReference type="RefSeq" id="WP_275229642.1">
    <property type="nucleotide sequence ID" value="NZ_JARESE010000062.1"/>
</dbReference>
<evidence type="ECO:0000313" key="3">
    <source>
        <dbReference type="EMBL" id="MDE8653561.1"/>
    </source>
</evidence>
<protein>
    <submittedName>
        <fullName evidence="3">Zinc ribbon domain-containing protein</fullName>
    </submittedName>
</protein>
<dbReference type="PANTHER" id="PTHR34075">
    <property type="entry name" value="BLR3430 PROTEIN"/>
    <property type="match status" value="1"/>
</dbReference>
<evidence type="ECO:0000259" key="2">
    <source>
        <dbReference type="Pfam" id="PF12172"/>
    </source>
</evidence>
<keyword evidence="4" id="KW-1185">Reference proteome</keyword>
<feature type="domain" description="ChsH2 rubredoxin-like zinc ribbon" evidence="2">
    <location>
        <begin position="33"/>
        <end position="64"/>
    </location>
</feature>
<gene>
    <name evidence="3" type="ORF">PYV00_17820</name>
</gene>
<dbReference type="SUPFAM" id="SSF50249">
    <property type="entry name" value="Nucleic acid-binding proteins"/>
    <property type="match status" value="1"/>
</dbReference>
<evidence type="ECO:0000259" key="1">
    <source>
        <dbReference type="Pfam" id="PF01796"/>
    </source>
</evidence>
<proteinExistence type="predicted"/>
<accession>A0ABT5WUL5</accession>